<comment type="caution">
    <text evidence="2">The sequence shown here is derived from an EMBL/GenBank/DDBJ whole genome shotgun (WGS) entry which is preliminary data.</text>
</comment>
<gene>
    <name evidence="2" type="ORF">HAX54_022800</name>
</gene>
<evidence type="ECO:0008006" key="4">
    <source>
        <dbReference type="Google" id="ProtNLM"/>
    </source>
</evidence>
<name>A0ABS8UXC7_DATST</name>
<evidence type="ECO:0000313" key="3">
    <source>
        <dbReference type="Proteomes" id="UP000823775"/>
    </source>
</evidence>
<keyword evidence="1" id="KW-1133">Transmembrane helix</keyword>
<sequence>MEPPKTVSVAQFRPEKVGIFMDLGKSSEKQLPFPHPLNPNSPNSSLHYLAIGPSLFLLLYLLTVLLSISAMALPKLSPTFPAIPISPNLLIFKSSLASHQPTSKTLSDSLILNPNSEKGENKKLSLLLASAPQTPSKAMRGAEGDAMGALFRERIVFLGNEIDDFIADAIMSQLLLLDAMDSTKDIRLY</sequence>
<dbReference type="Pfam" id="PF00574">
    <property type="entry name" value="CLP_protease"/>
    <property type="match status" value="1"/>
</dbReference>
<evidence type="ECO:0000256" key="1">
    <source>
        <dbReference type="SAM" id="Phobius"/>
    </source>
</evidence>
<dbReference type="InterPro" id="IPR023562">
    <property type="entry name" value="ClpP/TepA"/>
</dbReference>
<protein>
    <recommendedName>
        <fullName evidence="4">ATP-dependent Clp protease proteolytic subunit</fullName>
    </recommendedName>
</protein>
<dbReference type="PANTHER" id="PTHR10381:SF24">
    <property type="entry name" value="ATP-DEPENDENT CLP PROTEASE PROTEOLYTIC SUBUNIT 4, CHLOROPLASTIC"/>
    <property type="match status" value="1"/>
</dbReference>
<dbReference type="PANTHER" id="PTHR10381">
    <property type="entry name" value="ATP-DEPENDENT CLP PROTEASE PROTEOLYTIC SUBUNIT"/>
    <property type="match status" value="1"/>
</dbReference>
<reference evidence="2 3" key="1">
    <citation type="journal article" date="2021" name="BMC Genomics">
        <title>Datura genome reveals duplications of psychoactive alkaloid biosynthetic genes and high mutation rate following tissue culture.</title>
        <authorList>
            <person name="Rajewski A."/>
            <person name="Carter-House D."/>
            <person name="Stajich J."/>
            <person name="Litt A."/>
        </authorList>
    </citation>
    <scope>NUCLEOTIDE SEQUENCE [LARGE SCALE GENOMIC DNA]</scope>
    <source>
        <strain evidence="2">AR-01</strain>
    </source>
</reference>
<feature type="transmembrane region" description="Helical" evidence="1">
    <location>
        <begin position="46"/>
        <end position="68"/>
    </location>
</feature>
<keyword evidence="1" id="KW-0812">Transmembrane</keyword>
<accession>A0ABS8UXC7</accession>
<dbReference type="SUPFAM" id="SSF52096">
    <property type="entry name" value="ClpP/crotonase"/>
    <property type="match status" value="1"/>
</dbReference>
<evidence type="ECO:0000313" key="2">
    <source>
        <dbReference type="EMBL" id="MCD9638678.1"/>
    </source>
</evidence>
<dbReference type="Proteomes" id="UP000823775">
    <property type="component" value="Unassembled WGS sequence"/>
</dbReference>
<organism evidence="2 3">
    <name type="scientific">Datura stramonium</name>
    <name type="common">Jimsonweed</name>
    <name type="synonym">Common thornapple</name>
    <dbReference type="NCBI Taxonomy" id="4076"/>
    <lineage>
        <taxon>Eukaryota</taxon>
        <taxon>Viridiplantae</taxon>
        <taxon>Streptophyta</taxon>
        <taxon>Embryophyta</taxon>
        <taxon>Tracheophyta</taxon>
        <taxon>Spermatophyta</taxon>
        <taxon>Magnoliopsida</taxon>
        <taxon>eudicotyledons</taxon>
        <taxon>Gunneridae</taxon>
        <taxon>Pentapetalae</taxon>
        <taxon>asterids</taxon>
        <taxon>lamiids</taxon>
        <taxon>Solanales</taxon>
        <taxon>Solanaceae</taxon>
        <taxon>Solanoideae</taxon>
        <taxon>Datureae</taxon>
        <taxon>Datura</taxon>
    </lineage>
</organism>
<keyword evidence="1" id="KW-0472">Membrane</keyword>
<dbReference type="Gene3D" id="3.90.226.10">
    <property type="entry name" value="2-enoyl-CoA Hydratase, Chain A, domain 1"/>
    <property type="match status" value="1"/>
</dbReference>
<dbReference type="InterPro" id="IPR029045">
    <property type="entry name" value="ClpP/crotonase-like_dom_sf"/>
</dbReference>
<dbReference type="EMBL" id="JACEIK010002753">
    <property type="protein sequence ID" value="MCD9638678.1"/>
    <property type="molecule type" value="Genomic_DNA"/>
</dbReference>
<proteinExistence type="predicted"/>
<keyword evidence="3" id="KW-1185">Reference proteome</keyword>